<keyword evidence="2" id="KW-1185">Reference proteome</keyword>
<organism evidence="1 2">
    <name type="scientific">Anopheles albimanus</name>
    <name type="common">New world malaria mosquito</name>
    <dbReference type="NCBI Taxonomy" id="7167"/>
    <lineage>
        <taxon>Eukaryota</taxon>
        <taxon>Metazoa</taxon>
        <taxon>Ecdysozoa</taxon>
        <taxon>Arthropoda</taxon>
        <taxon>Hexapoda</taxon>
        <taxon>Insecta</taxon>
        <taxon>Pterygota</taxon>
        <taxon>Neoptera</taxon>
        <taxon>Endopterygota</taxon>
        <taxon>Diptera</taxon>
        <taxon>Nematocera</taxon>
        <taxon>Culicoidea</taxon>
        <taxon>Culicidae</taxon>
        <taxon>Anophelinae</taxon>
        <taxon>Anopheles</taxon>
    </lineage>
</organism>
<dbReference type="VEuPathDB" id="VectorBase:AALB006952"/>
<evidence type="ECO:0000313" key="2">
    <source>
        <dbReference type="Proteomes" id="UP000069272"/>
    </source>
</evidence>
<reference evidence="1 2" key="1">
    <citation type="journal article" date="2017" name="G3 (Bethesda)">
        <title>The Physical Genome Mapping of Anopheles albimanus Corrected Scaffold Misassemblies and Identified Interarm Rearrangements in Genus Anopheles.</title>
        <authorList>
            <person name="Artemov G.N."/>
            <person name="Peery A.N."/>
            <person name="Jiang X."/>
            <person name="Tu Z."/>
            <person name="Stegniy V.N."/>
            <person name="Sharakhova M.V."/>
            <person name="Sharakhov I.V."/>
        </authorList>
    </citation>
    <scope>NUCLEOTIDE SEQUENCE [LARGE SCALE GENOMIC DNA]</scope>
    <source>
        <strain evidence="1 2">ALBI9_A</strain>
    </source>
</reference>
<reference evidence="1" key="2">
    <citation type="submission" date="2022-08" db="UniProtKB">
        <authorList>
            <consortium name="EnsemblMetazoa"/>
        </authorList>
    </citation>
    <scope>IDENTIFICATION</scope>
    <source>
        <strain evidence="1">STECLA/ALBI9_A</strain>
    </source>
</reference>
<dbReference type="EnsemblMetazoa" id="AALB006952-RA">
    <property type="protein sequence ID" value="AALB006952-PA"/>
    <property type="gene ID" value="AALB006952"/>
</dbReference>
<dbReference type="GeneID" id="118456530"/>
<protein>
    <submittedName>
        <fullName evidence="1">Uncharacterized protein</fullName>
    </submittedName>
</protein>
<dbReference type="VEuPathDB" id="VectorBase:AALB20_027581"/>
<sequence>MLQLRHSSQVVMLLVLSLLHVLAASLGTDTLAPGFQSRRVSKSSASIDPQHQPLLSPVATASRVFKRRNGGTSTTLPSAISTLAKEPRKVMVQMALGLRLEQNVQQVQSRRKELRMEQEQKRVDRKLRRDKLKQERTVATTKPVKLTMKVAEPVNQYKLQMPDCGADGKVYNGRRCVLLSKMKTKH</sequence>
<dbReference type="AlphaFoldDB" id="A0A182FKA6"/>
<dbReference type="Proteomes" id="UP000069272">
    <property type="component" value="Chromosome X"/>
</dbReference>
<proteinExistence type="predicted"/>
<name>A0A182FKA6_ANOAL</name>
<accession>A0A182FKA6</accession>
<dbReference type="RefSeq" id="XP_035773269.1">
    <property type="nucleotide sequence ID" value="XM_035917376.1"/>
</dbReference>
<evidence type="ECO:0000313" key="1">
    <source>
        <dbReference type="EnsemblMetazoa" id="AALB006952-PA"/>
    </source>
</evidence>
<dbReference type="KEGG" id="aali:118456530"/>